<organism evidence="3">
    <name type="scientific">Pelagomonas calceolata</name>
    <dbReference type="NCBI Taxonomy" id="35677"/>
    <lineage>
        <taxon>Eukaryota</taxon>
        <taxon>Sar</taxon>
        <taxon>Stramenopiles</taxon>
        <taxon>Ochrophyta</taxon>
        <taxon>Pelagophyceae</taxon>
        <taxon>Pelagomonadales</taxon>
        <taxon>Pelagomonadaceae</taxon>
        <taxon>Pelagomonas</taxon>
    </lineage>
</organism>
<keyword evidence="5" id="KW-1185">Reference proteome</keyword>
<dbReference type="AlphaFoldDB" id="A0A7S4A3C1"/>
<accession>A0A7S4A3C1</accession>
<keyword evidence="2" id="KW-0472">Membrane</keyword>
<sequence length="420" mass="45913">MAKKKAAAQKAATPVTVDDWGATAAAPAKKKKGGGGLMKMGGVVVAAVAVIMALGGGGANPLVDLDVNDEAALRKVFFGGEVWAVACQDGRKPLPDSVEAVAHRLNKEMNFGVVDCKAQLPGKGYTLTQRWKLKKQHADDPVVFLSNGVSVEQIGAQYFRSEYDLIRELRLLALRRPFMAKNTELLREKCWSKARCLLVLQGGTLEAPVEKALHALAGHHARGGKGRTGPSAEDQSQVVFVSMDAAEHRLPFEGYDLGDAIKLRSFEAGNHRAIYFRNVTGSATLKALAHKGALTTEALGKFLGTVSLDSDEKPYAKLVDIKKDINTLGIYRRSKKTKAKKATITGGKDFTEDAKKAAEEKKKKKPETAEELKAAFKEQQKREQEKRARMDAESDDLFEEVDGDFEEVVEEEEDEEEEMI</sequence>
<evidence type="ECO:0000313" key="4">
    <source>
        <dbReference type="EMBL" id="CAH0377736.1"/>
    </source>
</evidence>
<protein>
    <submittedName>
        <fullName evidence="3">Uncharacterized protein</fullName>
    </submittedName>
</protein>
<name>A0A7S4A3C1_9STRA</name>
<gene>
    <name evidence="3" type="ORF">PCAL00307_LOCUS17657</name>
    <name evidence="4" type="ORF">PECAL_5P22670</name>
</gene>
<evidence type="ECO:0000313" key="5">
    <source>
        <dbReference type="Proteomes" id="UP000789595"/>
    </source>
</evidence>
<keyword evidence="2" id="KW-0812">Transmembrane</keyword>
<feature type="region of interest" description="Disordered" evidence="1">
    <location>
        <begin position="353"/>
        <end position="420"/>
    </location>
</feature>
<keyword evidence="2" id="KW-1133">Transmembrane helix</keyword>
<evidence type="ECO:0000313" key="3">
    <source>
        <dbReference type="EMBL" id="CAE0702212.1"/>
    </source>
</evidence>
<evidence type="ECO:0000256" key="2">
    <source>
        <dbReference type="SAM" id="Phobius"/>
    </source>
</evidence>
<evidence type="ECO:0000256" key="1">
    <source>
        <dbReference type="SAM" id="MobiDB-lite"/>
    </source>
</evidence>
<reference evidence="3" key="1">
    <citation type="submission" date="2021-01" db="EMBL/GenBank/DDBJ databases">
        <authorList>
            <person name="Corre E."/>
            <person name="Pelletier E."/>
            <person name="Niang G."/>
            <person name="Scheremetjew M."/>
            <person name="Finn R."/>
            <person name="Kale V."/>
            <person name="Holt S."/>
            <person name="Cochrane G."/>
            <person name="Meng A."/>
            <person name="Brown T."/>
            <person name="Cohen L."/>
        </authorList>
    </citation>
    <scope>NUCLEOTIDE SEQUENCE</scope>
    <source>
        <strain evidence="3">CCMP1756</strain>
    </source>
</reference>
<dbReference type="EMBL" id="CAKKNE010000005">
    <property type="protein sequence ID" value="CAH0377736.1"/>
    <property type="molecule type" value="Genomic_DNA"/>
</dbReference>
<dbReference type="EMBL" id="HBIW01020517">
    <property type="protein sequence ID" value="CAE0702212.1"/>
    <property type="molecule type" value="Transcribed_RNA"/>
</dbReference>
<proteinExistence type="predicted"/>
<reference evidence="4" key="2">
    <citation type="submission" date="2021-11" db="EMBL/GenBank/DDBJ databases">
        <authorList>
            <consortium name="Genoscope - CEA"/>
            <person name="William W."/>
        </authorList>
    </citation>
    <scope>NUCLEOTIDE SEQUENCE</scope>
</reference>
<feature type="compositionally biased region" description="Basic and acidic residues" evidence="1">
    <location>
        <begin position="353"/>
        <end position="392"/>
    </location>
</feature>
<feature type="compositionally biased region" description="Acidic residues" evidence="1">
    <location>
        <begin position="393"/>
        <end position="420"/>
    </location>
</feature>
<dbReference type="Proteomes" id="UP000789595">
    <property type="component" value="Unassembled WGS sequence"/>
</dbReference>
<dbReference type="OrthoDB" id="43605at2759"/>
<feature type="transmembrane region" description="Helical" evidence="2">
    <location>
        <begin position="37"/>
        <end position="59"/>
    </location>
</feature>